<organism evidence="2 3">
    <name type="scientific">Synchytrium endobioticum</name>
    <dbReference type="NCBI Taxonomy" id="286115"/>
    <lineage>
        <taxon>Eukaryota</taxon>
        <taxon>Fungi</taxon>
        <taxon>Fungi incertae sedis</taxon>
        <taxon>Chytridiomycota</taxon>
        <taxon>Chytridiomycota incertae sedis</taxon>
        <taxon>Chytridiomycetes</taxon>
        <taxon>Synchytriales</taxon>
        <taxon>Synchytriaceae</taxon>
        <taxon>Synchytrium</taxon>
    </lineage>
</organism>
<dbReference type="Proteomes" id="UP000320475">
    <property type="component" value="Unassembled WGS sequence"/>
</dbReference>
<feature type="region of interest" description="Disordered" evidence="1">
    <location>
        <begin position="45"/>
        <end position="68"/>
    </location>
</feature>
<evidence type="ECO:0000256" key="1">
    <source>
        <dbReference type="SAM" id="MobiDB-lite"/>
    </source>
</evidence>
<protein>
    <submittedName>
        <fullName evidence="2">Uncharacterized protein</fullName>
    </submittedName>
</protein>
<comment type="caution">
    <text evidence="2">The sequence shown here is derived from an EMBL/GenBank/DDBJ whole genome shotgun (WGS) entry which is preliminary data.</text>
</comment>
<proteinExistence type="predicted"/>
<gene>
    <name evidence="2" type="ORF">SeLEV6574_g06328</name>
</gene>
<accession>A0A507CP92</accession>
<dbReference type="AlphaFoldDB" id="A0A507CP92"/>
<evidence type="ECO:0000313" key="3">
    <source>
        <dbReference type="Proteomes" id="UP000320475"/>
    </source>
</evidence>
<name>A0A507CP92_9FUNG</name>
<sequence length="83" mass="9568">MEHKRPWMHRVVELPKMNVPASKWTNYIVKYASVAALPPRAPRYATKCKSSPIRPNANGTSPNSRDHLLQWQARAKDKMTWLG</sequence>
<reference evidence="2 3" key="1">
    <citation type="journal article" date="2019" name="Sci. Rep.">
        <title>Comparative genomics of chytrid fungi reveal insights into the obligate biotrophic and pathogenic lifestyle of Synchytrium endobioticum.</title>
        <authorList>
            <person name="van de Vossenberg B.T.L.H."/>
            <person name="Warris S."/>
            <person name="Nguyen H.D.T."/>
            <person name="van Gent-Pelzer M.P.E."/>
            <person name="Joly D.L."/>
            <person name="van de Geest H.C."/>
            <person name="Bonants P.J.M."/>
            <person name="Smith D.S."/>
            <person name="Levesque C.A."/>
            <person name="van der Lee T.A.J."/>
        </authorList>
    </citation>
    <scope>NUCLEOTIDE SEQUENCE [LARGE SCALE GENOMIC DNA]</scope>
    <source>
        <strain evidence="2 3">LEV6574</strain>
    </source>
</reference>
<evidence type="ECO:0000313" key="2">
    <source>
        <dbReference type="EMBL" id="TPX40944.1"/>
    </source>
</evidence>
<dbReference type="EMBL" id="QEAM01000350">
    <property type="protein sequence ID" value="TPX40944.1"/>
    <property type="molecule type" value="Genomic_DNA"/>
</dbReference>